<evidence type="ECO:0000313" key="1">
    <source>
        <dbReference type="EMBL" id="OHU88811.1"/>
    </source>
</evidence>
<dbReference type="RefSeq" id="WP_070986723.1">
    <property type="nucleotide sequence ID" value="NZ_MKJU01000030.1"/>
</dbReference>
<organism evidence="1 2">
    <name type="scientific">Pseudoalteromonas amylolytica</name>
    <dbReference type="NCBI Taxonomy" id="1859457"/>
    <lineage>
        <taxon>Bacteria</taxon>
        <taxon>Pseudomonadati</taxon>
        <taxon>Pseudomonadota</taxon>
        <taxon>Gammaproteobacteria</taxon>
        <taxon>Alteromonadales</taxon>
        <taxon>Pseudoalteromonadaceae</taxon>
        <taxon>Pseudoalteromonas</taxon>
    </lineage>
</organism>
<keyword evidence="2" id="KW-1185">Reference proteome</keyword>
<accession>A0A1S1MRV3</accession>
<dbReference type="STRING" id="1859457.BET10_18495"/>
<dbReference type="AlphaFoldDB" id="A0A1S1MRV3"/>
<gene>
    <name evidence="1" type="ORF">BET10_18495</name>
</gene>
<dbReference type="Proteomes" id="UP000179786">
    <property type="component" value="Unassembled WGS sequence"/>
</dbReference>
<reference evidence="1 2" key="1">
    <citation type="submission" date="2016-09" db="EMBL/GenBank/DDBJ databases">
        <title>Pseudoalteromonas amylolytica sp. nov., isolated from the surface seawater.</title>
        <authorList>
            <person name="Wu Y.-H."/>
            <person name="Cheng H."/>
            <person name="Jin X.-B."/>
            <person name="Wang C.-S."/>
            <person name="Xu X.-W."/>
        </authorList>
    </citation>
    <scope>NUCLEOTIDE SEQUENCE [LARGE SCALE GENOMIC DNA]</scope>
    <source>
        <strain evidence="1 2">JW1</strain>
    </source>
</reference>
<protein>
    <submittedName>
        <fullName evidence="1">Uncharacterized protein</fullName>
    </submittedName>
</protein>
<sequence length="104" mass="11745">MDIEVFRPKQFQDMARDYKLFADGREVALIKRGVTQSISLPEGTQVIQAKIDWCSSAEVKLSELSSNQITIKNTFASNILTALFLSAYYISFGKGKYLTIESRI</sequence>
<evidence type="ECO:0000313" key="2">
    <source>
        <dbReference type="Proteomes" id="UP000179786"/>
    </source>
</evidence>
<dbReference type="EMBL" id="MKJU01000030">
    <property type="protein sequence ID" value="OHU88811.1"/>
    <property type="molecule type" value="Genomic_DNA"/>
</dbReference>
<proteinExistence type="predicted"/>
<name>A0A1S1MRV3_9GAMM</name>
<dbReference type="OrthoDB" id="2223488at2"/>
<comment type="caution">
    <text evidence="1">The sequence shown here is derived from an EMBL/GenBank/DDBJ whole genome shotgun (WGS) entry which is preliminary data.</text>
</comment>